<feature type="domain" description="Amino acid transporter transmembrane" evidence="8">
    <location>
        <begin position="10"/>
        <end position="69"/>
    </location>
</feature>
<comment type="similarity">
    <text evidence="6">Belongs to the TMEM104 family.</text>
</comment>
<organism evidence="9 10">
    <name type="scientific">Orchesella dallaii</name>
    <dbReference type="NCBI Taxonomy" id="48710"/>
    <lineage>
        <taxon>Eukaryota</taxon>
        <taxon>Metazoa</taxon>
        <taxon>Ecdysozoa</taxon>
        <taxon>Arthropoda</taxon>
        <taxon>Hexapoda</taxon>
        <taxon>Collembola</taxon>
        <taxon>Entomobryomorpha</taxon>
        <taxon>Entomobryoidea</taxon>
        <taxon>Orchesellidae</taxon>
        <taxon>Orchesellinae</taxon>
        <taxon>Orchesella</taxon>
    </lineage>
</organism>
<feature type="transmembrane region" description="Helical" evidence="7">
    <location>
        <begin position="441"/>
        <end position="464"/>
    </location>
</feature>
<gene>
    <name evidence="9" type="ORF">ODALV1_LOCUS29110</name>
</gene>
<feature type="domain" description="Amino acid transporter transmembrane" evidence="8">
    <location>
        <begin position="135"/>
        <end position="468"/>
    </location>
</feature>
<evidence type="ECO:0000259" key="8">
    <source>
        <dbReference type="Pfam" id="PF01490"/>
    </source>
</evidence>
<keyword evidence="4 7" id="KW-0472">Membrane</keyword>
<name>A0ABP1S3F0_9HEXA</name>
<dbReference type="PANTHER" id="PTHR16189">
    <property type="entry name" value="TRANSMEMBRANE PROTEIN 104-RELATED"/>
    <property type="match status" value="1"/>
</dbReference>
<dbReference type="PANTHER" id="PTHR16189:SF0">
    <property type="entry name" value="TRANSMEMBRANE PROTEIN 104"/>
    <property type="match status" value="1"/>
</dbReference>
<evidence type="ECO:0000256" key="3">
    <source>
        <dbReference type="ARBA" id="ARBA00022989"/>
    </source>
</evidence>
<proteinExistence type="inferred from homology"/>
<dbReference type="Pfam" id="PF01490">
    <property type="entry name" value="Aa_trans"/>
    <property type="match status" value="2"/>
</dbReference>
<evidence type="ECO:0000256" key="5">
    <source>
        <dbReference type="ARBA" id="ARBA00023180"/>
    </source>
</evidence>
<sequence>MPVVDNAECHQYSTWTGLIYIFNLIVGTGALTLPAAFANAGWILSLSIILLLAFMSYVTVTFVIEAMSVANAILSRRKIDRRSYEFDSGDSAILISATATNRRPQREERDPLIPPELAYHQPSESFSAMSDFEIKERTEMGRMAAMFFGRSGVYLFYACLAIYLYGDLAIYVAAVSTSLRDVFCTFVPANYSIDGNYTEIPDSEVCWIMNGTSIDRFQAYRIFTVMFILALGPFAFCNVSKTKYLQIGTTIMRWLAFGVMISLALKILIKGEGKGHPIAANFYGLPNLFGVCVYSFMCHHSLPSLVTPINEKKNLFRLFMMDYGLITVFYLLLAFTGIFAFDNLRDLYTLNFEPNTASPNISILMKVINYFLALFPVFTLSTNFPIIAITLRNNLKSLFNIHDDSGIGLSGLTHYCSQVLFPLAAIIPPFIVAVFVENVQVLVGITGSYAGNAIQYIIPVMLCYRARQCCMSSFGMDVNPYASPFRHKWWLWFVFTWAVVSVGFVTVNHVLSLTRFL</sequence>
<evidence type="ECO:0000256" key="2">
    <source>
        <dbReference type="ARBA" id="ARBA00022692"/>
    </source>
</evidence>
<feature type="transmembrane region" description="Helical" evidence="7">
    <location>
        <begin position="412"/>
        <end position="435"/>
    </location>
</feature>
<feature type="transmembrane region" description="Helical" evidence="7">
    <location>
        <begin position="281"/>
        <end position="302"/>
    </location>
</feature>
<evidence type="ECO:0000256" key="6">
    <source>
        <dbReference type="ARBA" id="ARBA00038166"/>
    </source>
</evidence>
<keyword evidence="5" id="KW-0325">Glycoprotein</keyword>
<evidence type="ECO:0000256" key="7">
    <source>
        <dbReference type="SAM" id="Phobius"/>
    </source>
</evidence>
<evidence type="ECO:0000256" key="1">
    <source>
        <dbReference type="ARBA" id="ARBA00004141"/>
    </source>
</evidence>
<comment type="caution">
    <text evidence="9">The sequence shown here is derived from an EMBL/GenBank/DDBJ whole genome shotgun (WGS) entry which is preliminary data.</text>
</comment>
<evidence type="ECO:0000313" key="9">
    <source>
        <dbReference type="EMBL" id="CAL8142636.1"/>
    </source>
</evidence>
<dbReference type="Proteomes" id="UP001642540">
    <property type="component" value="Unassembled WGS sequence"/>
</dbReference>
<dbReference type="InterPro" id="IPR013057">
    <property type="entry name" value="AA_transpt_TM"/>
</dbReference>
<feature type="transmembrane region" description="Helical" evidence="7">
    <location>
        <begin position="43"/>
        <end position="74"/>
    </location>
</feature>
<feature type="transmembrane region" description="Helical" evidence="7">
    <location>
        <begin position="251"/>
        <end position="269"/>
    </location>
</feature>
<evidence type="ECO:0000256" key="4">
    <source>
        <dbReference type="ARBA" id="ARBA00023136"/>
    </source>
</evidence>
<comment type="subcellular location">
    <subcellularLocation>
        <location evidence="1">Membrane</location>
        <topology evidence="1">Multi-pass membrane protein</topology>
    </subcellularLocation>
</comment>
<accession>A0ABP1S3F0</accession>
<feature type="transmembrane region" description="Helical" evidence="7">
    <location>
        <begin position="219"/>
        <end position="239"/>
    </location>
</feature>
<keyword evidence="2 7" id="KW-0812">Transmembrane</keyword>
<evidence type="ECO:0000313" key="10">
    <source>
        <dbReference type="Proteomes" id="UP001642540"/>
    </source>
</evidence>
<dbReference type="EMBL" id="CAXLJM020000148">
    <property type="protein sequence ID" value="CAL8142636.1"/>
    <property type="molecule type" value="Genomic_DNA"/>
</dbReference>
<keyword evidence="3 7" id="KW-1133">Transmembrane helix</keyword>
<feature type="transmembrane region" description="Helical" evidence="7">
    <location>
        <begin position="489"/>
        <end position="511"/>
    </location>
</feature>
<feature type="transmembrane region" description="Helical" evidence="7">
    <location>
        <begin position="152"/>
        <end position="173"/>
    </location>
</feature>
<feature type="transmembrane region" description="Helical" evidence="7">
    <location>
        <begin position="12"/>
        <end position="37"/>
    </location>
</feature>
<feature type="transmembrane region" description="Helical" evidence="7">
    <location>
        <begin position="323"/>
        <end position="341"/>
    </location>
</feature>
<reference evidence="9 10" key="1">
    <citation type="submission" date="2024-08" db="EMBL/GenBank/DDBJ databases">
        <authorList>
            <person name="Cucini C."/>
            <person name="Frati F."/>
        </authorList>
    </citation>
    <scope>NUCLEOTIDE SEQUENCE [LARGE SCALE GENOMIC DNA]</scope>
</reference>
<feature type="transmembrane region" description="Helical" evidence="7">
    <location>
        <begin position="367"/>
        <end position="391"/>
    </location>
</feature>
<protein>
    <recommendedName>
        <fullName evidence="8">Amino acid transporter transmembrane domain-containing protein</fullName>
    </recommendedName>
</protein>
<keyword evidence="10" id="KW-1185">Reference proteome</keyword>